<gene>
    <name evidence="2" type="ORF">BaRGS_00028540</name>
</gene>
<feature type="domain" description="CARD" evidence="1">
    <location>
        <begin position="1"/>
        <end position="66"/>
    </location>
</feature>
<dbReference type="EMBL" id="JACVVK020000285">
    <property type="protein sequence ID" value="KAK7480264.1"/>
    <property type="molecule type" value="Genomic_DNA"/>
</dbReference>
<evidence type="ECO:0000313" key="3">
    <source>
        <dbReference type="Proteomes" id="UP001519460"/>
    </source>
</evidence>
<organism evidence="2 3">
    <name type="scientific">Batillaria attramentaria</name>
    <dbReference type="NCBI Taxonomy" id="370345"/>
    <lineage>
        <taxon>Eukaryota</taxon>
        <taxon>Metazoa</taxon>
        <taxon>Spiralia</taxon>
        <taxon>Lophotrochozoa</taxon>
        <taxon>Mollusca</taxon>
        <taxon>Gastropoda</taxon>
        <taxon>Caenogastropoda</taxon>
        <taxon>Sorbeoconcha</taxon>
        <taxon>Cerithioidea</taxon>
        <taxon>Batillariidae</taxon>
        <taxon>Batillaria</taxon>
    </lineage>
</organism>
<name>A0ABD0JZN6_9CAEN</name>
<dbReference type="PROSITE" id="PS50209">
    <property type="entry name" value="CARD"/>
    <property type="match status" value="1"/>
</dbReference>
<sequence>TDEELDDFLREILPEFLRVVDARQSGLIDTLYANEVITDSDNSSLSGKDVLTRKDQARKLFIILNKIPVDVFRVKVAPELCVKFPHIIPDRFKLKTGAGDTTRQPAVAKEECLHHAIQNRIRPATMADMLYHQGCLSLDEYRLGHGCNRNISRTNLKGITNLTTFRCPVTSPTGAA</sequence>
<comment type="caution">
    <text evidence="2">The sequence shown here is derived from an EMBL/GenBank/DDBJ whole genome shotgun (WGS) entry which is preliminary data.</text>
</comment>
<feature type="non-terminal residue" evidence="2">
    <location>
        <position position="1"/>
    </location>
</feature>
<dbReference type="InterPro" id="IPR001315">
    <property type="entry name" value="CARD"/>
</dbReference>
<proteinExistence type="predicted"/>
<reference evidence="2 3" key="1">
    <citation type="journal article" date="2023" name="Sci. Data">
        <title>Genome assembly of the Korean intertidal mud-creeper Batillaria attramentaria.</title>
        <authorList>
            <person name="Patra A.K."/>
            <person name="Ho P.T."/>
            <person name="Jun S."/>
            <person name="Lee S.J."/>
            <person name="Kim Y."/>
            <person name="Won Y.J."/>
        </authorList>
    </citation>
    <scope>NUCLEOTIDE SEQUENCE [LARGE SCALE GENOMIC DNA]</scope>
    <source>
        <strain evidence="2">Wonlab-2016</strain>
    </source>
</reference>
<evidence type="ECO:0000259" key="1">
    <source>
        <dbReference type="PROSITE" id="PS50209"/>
    </source>
</evidence>
<protein>
    <recommendedName>
        <fullName evidence="1">CARD domain-containing protein</fullName>
    </recommendedName>
</protein>
<keyword evidence="3" id="KW-1185">Reference proteome</keyword>
<accession>A0ABD0JZN6</accession>
<feature type="non-terminal residue" evidence="2">
    <location>
        <position position="176"/>
    </location>
</feature>
<evidence type="ECO:0000313" key="2">
    <source>
        <dbReference type="EMBL" id="KAK7480264.1"/>
    </source>
</evidence>
<dbReference type="Proteomes" id="UP001519460">
    <property type="component" value="Unassembled WGS sequence"/>
</dbReference>
<dbReference type="AlphaFoldDB" id="A0ABD0JZN6"/>